<keyword evidence="6 7" id="KW-0472">Membrane</keyword>
<evidence type="ECO:0000256" key="6">
    <source>
        <dbReference type="ARBA" id="ARBA00023136"/>
    </source>
</evidence>
<reference evidence="10" key="1">
    <citation type="submission" date="2018-06" db="EMBL/GenBank/DDBJ databases">
        <title>Description of Blautia argi sp. nov., a new anaerobic isolated from dog feces.</title>
        <authorList>
            <person name="Chang Y.-H."/>
            <person name="Paek J."/>
            <person name="Shin Y."/>
        </authorList>
    </citation>
    <scope>NUCLEOTIDE SEQUENCE [LARGE SCALE GENOMIC DNA]</scope>
    <source>
        <strain evidence="10">KCTC 15426</strain>
    </source>
</reference>
<feature type="domain" description="Acyltransferase 3" evidence="8">
    <location>
        <begin position="13"/>
        <end position="328"/>
    </location>
</feature>
<name>A0A2Z4U7D8_9FIRM</name>
<dbReference type="AlphaFoldDB" id="A0A2Z4U7D8"/>
<evidence type="ECO:0000256" key="7">
    <source>
        <dbReference type="SAM" id="Phobius"/>
    </source>
</evidence>
<dbReference type="PANTHER" id="PTHR40074">
    <property type="entry name" value="O-ACETYLTRANSFERASE WECH"/>
    <property type="match status" value="1"/>
</dbReference>
<feature type="transmembrane region" description="Helical" evidence="7">
    <location>
        <begin position="155"/>
        <end position="177"/>
    </location>
</feature>
<keyword evidence="3" id="KW-1003">Cell membrane</keyword>
<dbReference type="EMBL" id="CP030280">
    <property type="protein sequence ID" value="AWY96967.1"/>
    <property type="molecule type" value="Genomic_DNA"/>
</dbReference>
<dbReference type="GO" id="GO:0005886">
    <property type="term" value="C:plasma membrane"/>
    <property type="evidence" value="ECO:0007669"/>
    <property type="project" value="UniProtKB-SubCell"/>
</dbReference>
<accession>A0A2Z4U7D8</accession>
<evidence type="ECO:0000256" key="1">
    <source>
        <dbReference type="ARBA" id="ARBA00004651"/>
    </source>
</evidence>
<proteinExistence type="inferred from homology"/>
<dbReference type="GO" id="GO:0009246">
    <property type="term" value="P:enterobacterial common antigen biosynthetic process"/>
    <property type="evidence" value="ECO:0007669"/>
    <property type="project" value="TreeGrafter"/>
</dbReference>
<dbReference type="GO" id="GO:0016413">
    <property type="term" value="F:O-acetyltransferase activity"/>
    <property type="evidence" value="ECO:0007669"/>
    <property type="project" value="TreeGrafter"/>
</dbReference>
<protein>
    <recommendedName>
        <fullName evidence="8">Acyltransferase 3 domain-containing protein</fullName>
    </recommendedName>
</protein>
<feature type="transmembrane region" description="Helical" evidence="7">
    <location>
        <begin position="85"/>
        <end position="105"/>
    </location>
</feature>
<comment type="subcellular location">
    <subcellularLocation>
        <location evidence="1">Cell membrane</location>
        <topology evidence="1">Multi-pass membrane protein</topology>
    </subcellularLocation>
</comment>
<keyword evidence="10" id="KW-1185">Reference proteome</keyword>
<feature type="transmembrane region" description="Helical" evidence="7">
    <location>
        <begin position="271"/>
        <end position="291"/>
    </location>
</feature>
<evidence type="ECO:0000313" key="10">
    <source>
        <dbReference type="Proteomes" id="UP000250003"/>
    </source>
</evidence>
<feature type="transmembrane region" description="Helical" evidence="7">
    <location>
        <begin position="183"/>
        <end position="200"/>
    </location>
</feature>
<comment type="similarity">
    <text evidence="2">Belongs to the acyltransferase 3 family.</text>
</comment>
<dbReference type="Pfam" id="PF01757">
    <property type="entry name" value="Acyl_transf_3"/>
    <property type="match status" value="1"/>
</dbReference>
<evidence type="ECO:0000259" key="8">
    <source>
        <dbReference type="Pfam" id="PF01757"/>
    </source>
</evidence>
<feature type="transmembrane region" description="Helical" evidence="7">
    <location>
        <begin position="125"/>
        <end position="143"/>
    </location>
</feature>
<dbReference type="KEGG" id="blau:DQQ01_01010"/>
<evidence type="ECO:0000256" key="2">
    <source>
        <dbReference type="ARBA" id="ARBA00007400"/>
    </source>
</evidence>
<feature type="transmembrane region" description="Helical" evidence="7">
    <location>
        <begin position="212"/>
        <end position="229"/>
    </location>
</feature>
<keyword evidence="5 7" id="KW-1133">Transmembrane helix</keyword>
<dbReference type="Proteomes" id="UP000250003">
    <property type="component" value="Chromosome"/>
</dbReference>
<feature type="transmembrane region" description="Helical" evidence="7">
    <location>
        <begin position="311"/>
        <end position="329"/>
    </location>
</feature>
<feature type="transmembrane region" description="Helical" evidence="7">
    <location>
        <begin position="241"/>
        <end position="259"/>
    </location>
</feature>
<feature type="transmembrane region" description="Helical" evidence="7">
    <location>
        <begin position="51"/>
        <end position="73"/>
    </location>
</feature>
<dbReference type="PANTHER" id="PTHR40074:SF2">
    <property type="entry name" value="O-ACETYLTRANSFERASE WECH"/>
    <property type="match status" value="1"/>
</dbReference>
<evidence type="ECO:0000256" key="4">
    <source>
        <dbReference type="ARBA" id="ARBA00022692"/>
    </source>
</evidence>
<evidence type="ECO:0000256" key="3">
    <source>
        <dbReference type="ARBA" id="ARBA00022475"/>
    </source>
</evidence>
<gene>
    <name evidence="9" type="ORF">DQQ01_01010</name>
</gene>
<dbReference type="OrthoDB" id="9816377at2"/>
<dbReference type="InterPro" id="IPR002656">
    <property type="entry name" value="Acyl_transf_3_dom"/>
</dbReference>
<feature type="transmembrane region" description="Helical" evidence="7">
    <location>
        <begin position="21"/>
        <end position="39"/>
    </location>
</feature>
<keyword evidence="4 7" id="KW-0812">Transmembrane</keyword>
<organism evidence="9 10">
    <name type="scientific">Blautia argi</name>
    <dbReference type="NCBI Taxonomy" id="1912897"/>
    <lineage>
        <taxon>Bacteria</taxon>
        <taxon>Bacillati</taxon>
        <taxon>Bacillota</taxon>
        <taxon>Clostridia</taxon>
        <taxon>Lachnospirales</taxon>
        <taxon>Lachnospiraceae</taxon>
        <taxon>Blautia</taxon>
    </lineage>
</organism>
<evidence type="ECO:0000256" key="5">
    <source>
        <dbReference type="ARBA" id="ARBA00022989"/>
    </source>
</evidence>
<evidence type="ECO:0000313" key="9">
    <source>
        <dbReference type="EMBL" id="AWY96967.1"/>
    </source>
</evidence>
<sequence>MKMKEPIMKVKRNYGIDMLRLIAMFFVVILHVLGHGGAMKNATGYNYNVSSLLLIVAYCAVNCYAIISGYVGYKEEGNYHYTKYLKFWIPVFFYSVGITIIFYVINSGSVGIKEIIWAFFPVTTYEYWYVNAYTALFFLIPWINRLIQNITEKELNRLIFVLFMVFSVYLTFSTWFADTFTLGGGYDFAWLIILYIVGAWIKKNRINEKWRVSSWGIMITICIAVTWLWETFAPVAKRLFVSYISVTIVLIAVGMVAIFSRLQLSSKMISIVRFFSPAAFGVYLIHTQTWVWRGLISDRFSWIANYKTYRIPFIVVGCAGGIFIICLLIEKLRLVLFEILKINRLIQILERRLDSVLNKCFNKIGG</sequence>